<keyword evidence="6 7" id="KW-0472">Membrane</keyword>
<dbReference type="InterPro" id="IPR017475">
    <property type="entry name" value="EPS_sugar_tfrase"/>
</dbReference>
<evidence type="ECO:0000256" key="3">
    <source>
        <dbReference type="ARBA" id="ARBA00022679"/>
    </source>
</evidence>
<dbReference type="InterPro" id="IPR003362">
    <property type="entry name" value="Bact_transf"/>
</dbReference>
<keyword evidence="3 9" id="KW-0808">Transferase</keyword>
<evidence type="ECO:0000256" key="4">
    <source>
        <dbReference type="ARBA" id="ARBA00022692"/>
    </source>
</evidence>
<evidence type="ECO:0000256" key="6">
    <source>
        <dbReference type="ARBA" id="ARBA00023136"/>
    </source>
</evidence>
<dbReference type="GO" id="GO:0016020">
    <property type="term" value="C:membrane"/>
    <property type="evidence" value="ECO:0007669"/>
    <property type="project" value="UniProtKB-SubCell"/>
</dbReference>
<feature type="transmembrane region" description="Helical" evidence="7">
    <location>
        <begin position="83"/>
        <end position="104"/>
    </location>
</feature>
<feature type="transmembrane region" description="Helical" evidence="7">
    <location>
        <begin position="259"/>
        <end position="280"/>
    </location>
</feature>
<keyword evidence="4 7" id="KW-0812">Transmembrane</keyword>
<dbReference type="Proteomes" id="UP000184128">
    <property type="component" value="Unassembled WGS sequence"/>
</dbReference>
<feature type="transmembrane region" description="Helical" evidence="7">
    <location>
        <begin position="12"/>
        <end position="33"/>
    </location>
</feature>
<gene>
    <name evidence="9" type="ORF">SAMN02745249_01345</name>
</gene>
<keyword evidence="5 7" id="KW-1133">Transmembrane helix</keyword>
<proteinExistence type="inferred from homology"/>
<name>A0A1M4X307_9LACT</name>
<dbReference type="PANTHER" id="PTHR30576">
    <property type="entry name" value="COLANIC BIOSYNTHESIS UDP-GLUCOSE LIPID CARRIER TRANSFERASE"/>
    <property type="match status" value="1"/>
</dbReference>
<dbReference type="EMBL" id="FQUF01000018">
    <property type="protein sequence ID" value="SHE87787.1"/>
    <property type="molecule type" value="Genomic_DNA"/>
</dbReference>
<sequence length="459" mass="53454">MSKTGGFNRTLKVTVGVVDILIYHLSFVISFLIRYKGTIPTFNYSAYQSVLPYIMIAFLIINIFSGIYILYNKKFVDMFSISLISQVMMSFFIMAMTFFGRWFAFPRTIVFINLIVSTLLLTLWRFIILEFYLKKSGTSRVMIVGSMDSCREAVRNFKSSKTRQYKVTSVAFNNYYENIVNNIDNIDVFYLLDFHSIEEENKMLSYLTVNNKRVFLGTNFGNILRINNRIMNIDDESLIAISKFEIAPENDAIKRMIDIVISLIMLIVTSPIMLIAAILIKITSRGPIFYKQIRITKGQKEFEILKFRSMRIDAEELSGPVLAQAEDPRVTKVGKYLRSLRIDELPQLFNVLKGDMSLIGPRPERPYFVDQFKEQNPYYYLRHTVRAGITGYAQVYGKYSTDFNSKLKFDLLYIKDYSLMMDIQILFQTVKILFDKVSSKGLEEELTNEEIFEDINIYE</sequence>
<keyword evidence="10" id="KW-1185">Reference proteome</keyword>
<evidence type="ECO:0000313" key="9">
    <source>
        <dbReference type="EMBL" id="SHE87787.1"/>
    </source>
</evidence>
<protein>
    <submittedName>
        <fullName evidence="9">Exopolysaccharide biosynthesis polyprenyl glycosylphosphotransferase</fullName>
    </submittedName>
</protein>
<evidence type="ECO:0000256" key="2">
    <source>
        <dbReference type="ARBA" id="ARBA00006464"/>
    </source>
</evidence>
<dbReference type="Pfam" id="PF02397">
    <property type="entry name" value="Bac_transf"/>
    <property type="match status" value="1"/>
</dbReference>
<accession>A0A1M4X307</accession>
<evidence type="ECO:0000256" key="5">
    <source>
        <dbReference type="ARBA" id="ARBA00022989"/>
    </source>
</evidence>
<dbReference type="OrthoDB" id="9808602at2"/>
<dbReference type="GO" id="GO:0016780">
    <property type="term" value="F:phosphotransferase activity, for other substituted phosphate groups"/>
    <property type="evidence" value="ECO:0007669"/>
    <property type="project" value="TreeGrafter"/>
</dbReference>
<evidence type="ECO:0000313" key="10">
    <source>
        <dbReference type="Proteomes" id="UP000184128"/>
    </source>
</evidence>
<evidence type="ECO:0000259" key="8">
    <source>
        <dbReference type="Pfam" id="PF02397"/>
    </source>
</evidence>
<dbReference type="STRING" id="1121025.SAMN02745249_01345"/>
<dbReference type="NCBIfam" id="TIGR03025">
    <property type="entry name" value="EPS_sugtrans"/>
    <property type="match status" value="1"/>
</dbReference>
<feature type="transmembrane region" description="Helical" evidence="7">
    <location>
        <begin position="53"/>
        <end position="71"/>
    </location>
</feature>
<comment type="subcellular location">
    <subcellularLocation>
        <location evidence="1">Membrane</location>
        <topology evidence="1">Multi-pass membrane protein</topology>
    </subcellularLocation>
</comment>
<organism evidence="9 10">
    <name type="scientific">Atopostipes suicloacalis DSM 15692</name>
    <dbReference type="NCBI Taxonomy" id="1121025"/>
    <lineage>
        <taxon>Bacteria</taxon>
        <taxon>Bacillati</taxon>
        <taxon>Bacillota</taxon>
        <taxon>Bacilli</taxon>
        <taxon>Lactobacillales</taxon>
        <taxon>Carnobacteriaceae</taxon>
        <taxon>Atopostipes</taxon>
    </lineage>
</organism>
<dbReference type="AlphaFoldDB" id="A0A1M4X307"/>
<feature type="domain" description="Bacterial sugar transferase" evidence="8">
    <location>
        <begin position="254"/>
        <end position="434"/>
    </location>
</feature>
<feature type="transmembrane region" description="Helical" evidence="7">
    <location>
        <begin position="110"/>
        <end position="133"/>
    </location>
</feature>
<comment type="similarity">
    <text evidence="2">Belongs to the bacterial sugar transferase family.</text>
</comment>
<dbReference type="RefSeq" id="WP_073298072.1">
    <property type="nucleotide sequence ID" value="NZ_FQUF01000018.1"/>
</dbReference>
<reference evidence="9 10" key="1">
    <citation type="submission" date="2016-11" db="EMBL/GenBank/DDBJ databases">
        <authorList>
            <person name="Jaros S."/>
            <person name="Januszkiewicz K."/>
            <person name="Wedrychowicz H."/>
        </authorList>
    </citation>
    <scope>NUCLEOTIDE SEQUENCE [LARGE SCALE GENOMIC DNA]</scope>
    <source>
        <strain evidence="9 10">DSM 15692</strain>
    </source>
</reference>
<dbReference type="PANTHER" id="PTHR30576:SF0">
    <property type="entry name" value="UNDECAPRENYL-PHOSPHATE N-ACETYLGALACTOSAMINYL 1-PHOSPHATE TRANSFERASE-RELATED"/>
    <property type="match status" value="1"/>
</dbReference>
<evidence type="ECO:0000256" key="7">
    <source>
        <dbReference type="SAM" id="Phobius"/>
    </source>
</evidence>
<evidence type="ECO:0000256" key="1">
    <source>
        <dbReference type="ARBA" id="ARBA00004141"/>
    </source>
</evidence>